<dbReference type="Proteomes" id="UP000492821">
    <property type="component" value="Unassembled WGS sequence"/>
</dbReference>
<keyword evidence="2" id="KW-1185">Reference proteome</keyword>
<feature type="region of interest" description="Disordered" evidence="1">
    <location>
        <begin position="33"/>
        <end position="67"/>
    </location>
</feature>
<dbReference type="WBParaSite" id="Pan_g1099.t1">
    <property type="protein sequence ID" value="Pan_g1099.t1"/>
    <property type="gene ID" value="Pan_g1099"/>
</dbReference>
<feature type="compositionally biased region" description="Basic residues" evidence="1">
    <location>
        <begin position="58"/>
        <end position="67"/>
    </location>
</feature>
<accession>A0A7E4UNU9</accession>
<reference evidence="3" key="2">
    <citation type="submission" date="2020-10" db="UniProtKB">
        <authorList>
            <consortium name="WormBaseParasite"/>
        </authorList>
    </citation>
    <scope>IDENTIFICATION</scope>
</reference>
<evidence type="ECO:0000256" key="1">
    <source>
        <dbReference type="SAM" id="MobiDB-lite"/>
    </source>
</evidence>
<dbReference type="AlphaFoldDB" id="A0A7E4UNU9"/>
<name>A0A7E4UNU9_PANRE</name>
<organism evidence="2 3">
    <name type="scientific">Panagrellus redivivus</name>
    <name type="common">Microworm</name>
    <dbReference type="NCBI Taxonomy" id="6233"/>
    <lineage>
        <taxon>Eukaryota</taxon>
        <taxon>Metazoa</taxon>
        <taxon>Ecdysozoa</taxon>
        <taxon>Nematoda</taxon>
        <taxon>Chromadorea</taxon>
        <taxon>Rhabditida</taxon>
        <taxon>Tylenchina</taxon>
        <taxon>Panagrolaimomorpha</taxon>
        <taxon>Panagrolaimoidea</taxon>
        <taxon>Panagrolaimidae</taxon>
        <taxon>Panagrellus</taxon>
    </lineage>
</organism>
<proteinExistence type="predicted"/>
<evidence type="ECO:0000313" key="3">
    <source>
        <dbReference type="WBParaSite" id="Pan_g1099.t1"/>
    </source>
</evidence>
<protein>
    <submittedName>
        <fullName evidence="3">Uncharacterized protein</fullName>
    </submittedName>
</protein>
<sequence>MPCRPSPSQQAVRSNVEVARPIAIASGPPLAHEEVSHSVSPSHLIVGPLEARQMVTRGRAKTKSRKE</sequence>
<evidence type="ECO:0000313" key="2">
    <source>
        <dbReference type="Proteomes" id="UP000492821"/>
    </source>
</evidence>
<reference evidence="2" key="1">
    <citation type="journal article" date="2013" name="Genetics">
        <title>The draft genome and transcriptome of Panagrellus redivivus are shaped by the harsh demands of a free-living lifestyle.</title>
        <authorList>
            <person name="Srinivasan J."/>
            <person name="Dillman A.R."/>
            <person name="Macchietto M.G."/>
            <person name="Heikkinen L."/>
            <person name="Lakso M."/>
            <person name="Fracchia K.M."/>
            <person name="Antoshechkin I."/>
            <person name="Mortazavi A."/>
            <person name="Wong G."/>
            <person name="Sternberg P.W."/>
        </authorList>
    </citation>
    <scope>NUCLEOTIDE SEQUENCE [LARGE SCALE GENOMIC DNA]</scope>
    <source>
        <strain evidence="2">MT8872</strain>
    </source>
</reference>